<name>A0A812RXV1_9DINO</name>
<dbReference type="InterPro" id="IPR027815">
    <property type="entry name" value="CSC1/OSCA1-like_cyt"/>
</dbReference>
<feature type="transmembrane region" description="Helical" evidence="8">
    <location>
        <begin position="727"/>
        <end position="749"/>
    </location>
</feature>
<feature type="transmembrane region" description="Helical" evidence="8">
    <location>
        <begin position="241"/>
        <end position="259"/>
    </location>
</feature>
<comment type="caution">
    <text evidence="13">The sequence shown here is derived from an EMBL/GenBank/DDBJ whole genome shotgun (WGS) entry which is preliminary data.</text>
</comment>
<dbReference type="InterPro" id="IPR003864">
    <property type="entry name" value="CSC1/OSCA1-like_7TM"/>
</dbReference>
<comment type="subcellular location">
    <subcellularLocation>
        <location evidence="1">Membrane</location>
        <topology evidence="1">Multi-pass membrane protein</topology>
    </subcellularLocation>
</comment>
<proteinExistence type="inferred from homology"/>
<dbReference type="Pfam" id="PF14703">
    <property type="entry name" value="PHM7_cyt"/>
    <property type="match status" value="1"/>
</dbReference>
<feature type="transmembrane region" description="Helical" evidence="8">
    <location>
        <begin position="703"/>
        <end position="720"/>
    </location>
</feature>
<feature type="domain" description="CSC1/OSCA1-like N-terminal transmembrane" evidence="11">
    <location>
        <begin position="109"/>
        <end position="259"/>
    </location>
</feature>
<dbReference type="OrthoDB" id="425803at2759"/>
<keyword evidence="6 8" id="KW-0472">Membrane</keyword>
<dbReference type="GO" id="GO:0005227">
    <property type="term" value="F:calcium-activated cation channel activity"/>
    <property type="evidence" value="ECO:0007669"/>
    <property type="project" value="InterPro"/>
</dbReference>
<evidence type="ECO:0000259" key="10">
    <source>
        <dbReference type="Pfam" id="PF02714"/>
    </source>
</evidence>
<reference evidence="13" key="1">
    <citation type="submission" date="2021-02" db="EMBL/GenBank/DDBJ databases">
        <authorList>
            <person name="Dougan E. K."/>
            <person name="Rhodes N."/>
            <person name="Thang M."/>
            <person name="Chan C."/>
        </authorList>
    </citation>
    <scope>NUCLEOTIDE SEQUENCE</scope>
</reference>
<sequence length="859" mass="94889">MLLWILAAFAVPALGATPRQVQVLADGSVHAFSHSHLWPSASLLRRQTADLAGFARSTPSPTIAAANVSSGLASGLANVTNSLDHLQGDVSSAEVMHVRLDGHGDTLEIVSTIIFTMTVCVWLLVGFKVLSWLYPTLYSQRELEQRGFCSSEGVGLAEAIADVTSLWHQLAVAMFLKEEDVLEVQGLDAWMHMQFQWLSLRIIMSLCLVPVIVCPLHWTHVQPHSSELFSRLNLAVSEDRYFVLWIHVAVVWAVVLLTTRQLHMAMKQFVPARHRWLSAMEFPRSTTVLVQGMPESMSSDTRLQSYFTGLFGENAVVRSYVVRNTRLLQRKLERLCKAERALAKAILRSQAEGLDPASSELVQFRRESVADIKEEVAAERIRLGRLSHALDPDVCTTTGFVTFRTRLDMRLAAREQLGTDTFALVLQQAPSPMDVAYDALIVRPSFTLQRLGALSTFGIFLAFVPAVVFVSTLLNLNSWQQVFPAISRLKRTVPIVMEMLEGVLATLSLKLMLSFIPAVLLRVVRGFSKPVSNSSAQLKLQSTYFAFLVVFVLLVTSFAQGLITTLLFVAQQPTAIVPLLAKSLPLTSRFYVNYVVLGWGSCMCELLRPAPLVLFLSLREFMSQDEARIRAEEDSVLMGTRAARSTFMLVIVLVFCSICPLVLLVAFAYFLVERLAHGYLFMAAEPRQGDTGGEIFVQALKQVHVGLMIYVLLMVGVLGARGAEFGLPLVPLLFAVVWSLHGMEGYLWANLPLDRVFDLDDADPPYDESLQHEVYEQSECRASEPSPAPPQIVVSRASLSTPPAPVAVPAAPSVAPPARPARPGSPSSPTLRRHRGAGKPPEETGAERPTNQEQEDHEF</sequence>
<feature type="region of interest" description="Disordered" evidence="7">
    <location>
        <begin position="773"/>
        <end position="859"/>
    </location>
</feature>
<feature type="transmembrane region" description="Helical" evidence="8">
    <location>
        <begin position="109"/>
        <end position="134"/>
    </location>
</feature>
<evidence type="ECO:0000256" key="7">
    <source>
        <dbReference type="SAM" id="MobiDB-lite"/>
    </source>
</evidence>
<dbReference type="InterPro" id="IPR045122">
    <property type="entry name" value="Csc1-like"/>
</dbReference>
<evidence type="ECO:0000259" key="12">
    <source>
        <dbReference type="Pfam" id="PF14703"/>
    </source>
</evidence>
<dbReference type="PANTHER" id="PTHR13018">
    <property type="entry name" value="PROBABLE MEMBRANE PROTEIN DUF221-RELATED"/>
    <property type="match status" value="1"/>
</dbReference>
<evidence type="ECO:0000256" key="5">
    <source>
        <dbReference type="ARBA" id="ARBA00022989"/>
    </source>
</evidence>
<evidence type="ECO:0000256" key="2">
    <source>
        <dbReference type="ARBA" id="ARBA00007779"/>
    </source>
</evidence>
<feature type="compositionally biased region" description="Basic and acidic residues" evidence="7">
    <location>
        <begin position="773"/>
        <end position="782"/>
    </location>
</feature>
<evidence type="ECO:0000256" key="4">
    <source>
        <dbReference type="ARBA" id="ARBA00022692"/>
    </source>
</evidence>
<feature type="transmembrane region" description="Helical" evidence="8">
    <location>
        <begin position="647"/>
        <end position="672"/>
    </location>
</feature>
<dbReference type="GO" id="GO:0005886">
    <property type="term" value="C:plasma membrane"/>
    <property type="evidence" value="ECO:0007669"/>
    <property type="project" value="TreeGrafter"/>
</dbReference>
<evidence type="ECO:0000256" key="3">
    <source>
        <dbReference type="ARBA" id="ARBA00022448"/>
    </source>
</evidence>
<evidence type="ECO:0000313" key="13">
    <source>
        <dbReference type="EMBL" id="CAE7459826.1"/>
    </source>
</evidence>
<accession>A0A812RXV1</accession>
<organism evidence="13 14">
    <name type="scientific">Symbiodinium natans</name>
    <dbReference type="NCBI Taxonomy" id="878477"/>
    <lineage>
        <taxon>Eukaryota</taxon>
        <taxon>Sar</taxon>
        <taxon>Alveolata</taxon>
        <taxon>Dinophyceae</taxon>
        <taxon>Suessiales</taxon>
        <taxon>Symbiodiniaceae</taxon>
        <taxon>Symbiodinium</taxon>
    </lineage>
</organism>
<feature type="transmembrane region" description="Helical" evidence="8">
    <location>
        <begin position="200"/>
        <end position="221"/>
    </location>
</feature>
<feature type="signal peptide" evidence="9">
    <location>
        <begin position="1"/>
        <end position="15"/>
    </location>
</feature>
<feature type="transmembrane region" description="Helical" evidence="8">
    <location>
        <begin position="451"/>
        <end position="474"/>
    </location>
</feature>
<feature type="domain" description="CSC1/OSCA1-like 7TM region" evidence="10">
    <location>
        <begin position="454"/>
        <end position="717"/>
    </location>
</feature>
<dbReference type="Proteomes" id="UP000604046">
    <property type="component" value="Unassembled WGS sequence"/>
</dbReference>
<keyword evidence="9" id="KW-0732">Signal</keyword>
<feature type="domain" description="CSC1/OSCA1-like cytosolic" evidence="12">
    <location>
        <begin position="286"/>
        <end position="436"/>
    </location>
</feature>
<keyword evidence="3" id="KW-0813">Transport</keyword>
<feature type="transmembrane region" description="Helical" evidence="8">
    <location>
        <begin position="590"/>
        <end position="618"/>
    </location>
</feature>
<comment type="similarity">
    <text evidence="2">Belongs to the CSC1 (TC 1.A.17) family.</text>
</comment>
<protein>
    <recommendedName>
        <fullName evidence="15">CSC1/OSCA1-like 7TM region domain-containing protein</fullName>
    </recommendedName>
</protein>
<dbReference type="Pfam" id="PF13967">
    <property type="entry name" value="RSN1_TM"/>
    <property type="match status" value="1"/>
</dbReference>
<feature type="chain" id="PRO_5033045581" description="CSC1/OSCA1-like 7TM region domain-containing protein" evidence="9">
    <location>
        <begin position="16"/>
        <end position="859"/>
    </location>
</feature>
<feature type="transmembrane region" description="Helical" evidence="8">
    <location>
        <begin position="545"/>
        <end position="570"/>
    </location>
</feature>
<evidence type="ECO:0000256" key="6">
    <source>
        <dbReference type="ARBA" id="ARBA00023136"/>
    </source>
</evidence>
<dbReference type="PANTHER" id="PTHR13018:SF5">
    <property type="entry name" value="RE44586P"/>
    <property type="match status" value="1"/>
</dbReference>
<keyword evidence="4 8" id="KW-0812">Transmembrane</keyword>
<keyword evidence="14" id="KW-1185">Reference proteome</keyword>
<evidence type="ECO:0000259" key="11">
    <source>
        <dbReference type="Pfam" id="PF13967"/>
    </source>
</evidence>
<evidence type="ECO:0000256" key="8">
    <source>
        <dbReference type="SAM" id="Phobius"/>
    </source>
</evidence>
<evidence type="ECO:0000313" key="14">
    <source>
        <dbReference type="Proteomes" id="UP000604046"/>
    </source>
</evidence>
<keyword evidence="5 8" id="KW-1133">Transmembrane helix</keyword>
<evidence type="ECO:0008006" key="15">
    <source>
        <dbReference type="Google" id="ProtNLM"/>
    </source>
</evidence>
<dbReference type="AlphaFoldDB" id="A0A812RXV1"/>
<gene>
    <name evidence="13" type="ORF">SNAT2548_LOCUS25514</name>
</gene>
<dbReference type="Pfam" id="PF02714">
    <property type="entry name" value="RSN1_7TM"/>
    <property type="match status" value="1"/>
</dbReference>
<evidence type="ECO:0000256" key="1">
    <source>
        <dbReference type="ARBA" id="ARBA00004141"/>
    </source>
</evidence>
<feature type="transmembrane region" description="Helical" evidence="8">
    <location>
        <begin position="503"/>
        <end position="524"/>
    </location>
</feature>
<evidence type="ECO:0000256" key="9">
    <source>
        <dbReference type="SAM" id="SignalP"/>
    </source>
</evidence>
<dbReference type="EMBL" id="CAJNDS010002397">
    <property type="protein sequence ID" value="CAE7459826.1"/>
    <property type="molecule type" value="Genomic_DNA"/>
</dbReference>
<dbReference type="InterPro" id="IPR032880">
    <property type="entry name" value="CSC1/OSCA1-like_N"/>
</dbReference>